<evidence type="ECO:0000313" key="2">
    <source>
        <dbReference type="Proteomes" id="UP000827976"/>
    </source>
</evidence>
<feature type="non-terminal residue" evidence="1">
    <location>
        <position position="114"/>
    </location>
</feature>
<evidence type="ECO:0000313" key="1">
    <source>
        <dbReference type="EMBL" id="KAH7665837.1"/>
    </source>
</evidence>
<protein>
    <submittedName>
        <fullName evidence="1">Uncharacterized protein</fullName>
    </submittedName>
</protein>
<name>A0ACB7UYA6_DIOAL</name>
<dbReference type="Proteomes" id="UP000827976">
    <property type="component" value="Chromosome 13"/>
</dbReference>
<organism evidence="1 2">
    <name type="scientific">Dioscorea alata</name>
    <name type="common">Purple yam</name>
    <dbReference type="NCBI Taxonomy" id="55571"/>
    <lineage>
        <taxon>Eukaryota</taxon>
        <taxon>Viridiplantae</taxon>
        <taxon>Streptophyta</taxon>
        <taxon>Embryophyta</taxon>
        <taxon>Tracheophyta</taxon>
        <taxon>Spermatophyta</taxon>
        <taxon>Magnoliopsida</taxon>
        <taxon>Liliopsida</taxon>
        <taxon>Dioscoreales</taxon>
        <taxon>Dioscoreaceae</taxon>
        <taxon>Dioscorea</taxon>
    </lineage>
</organism>
<comment type="caution">
    <text evidence="1">The sequence shown here is derived from an EMBL/GenBank/DDBJ whole genome shotgun (WGS) entry which is preliminary data.</text>
</comment>
<sequence length="114" mass="12542">MNLKAPFGQPPLHPWSSLRTSQSTTSCSEKDIKLPVLSFVTLSMAATAENAQQAPPRRPPRSIFRTEAGTIVKLSYLKELFALLLSVEESLKPIYIALNSSLVRSANRFAPSLN</sequence>
<keyword evidence="2" id="KW-1185">Reference proteome</keyword>
<dbReference type="EMBL" id="CM037023">
    <property type="protein sequence ID" value="KAH7665837.1"/>
    <property type="molecule type" value="Genomic_DNA"/>
</dbReference>
<gene>
    <name evidence="1" type="ORF">IHE45_13G058800</name>
</gene>
<reference evidence="2" key="1">
    <citation type="journal article" date="2022" name="Nat. Commun.">
        <title>Chromosome evolution and the genetic basis of agronomically important traits in greater yam.</title>
        <authorList>
            <person name="Bredeson J.V."/>
            <person name="Lyons J.B."/>
            <person name="Oniyinde I.O."/>
            <person name="Okereke N.R."/>
            <person name="Kolade O."/>
            <person name="Nnabue I."/>
            <person name="Nwadili C.O."/>
            <person name="Hribova E."/>
            <person name="Parker M."/>
            <person name="Nwogha J."/>
            <person name="Shu S."/>
            <person name="Carlson J."/>
            <person name="Kariba R."/>
            <person name="Muthemba S."/>
            <person name="Knop K."/>
            <person name="Barton G.J."/>
            <person name="Sherwood A.V."/>
            <person name="Lopez-Montes A."/>
            <person name="Asiedu R."/>
            <person name="Jamnadass R."/>
            <person name="Muchugi A."/>
            <person name="Goodstein D."/>
            <person name="Egesi C.N."/>
            <person name="Featherston J."/>
            <person name="Asfaw A."/>
            <person name="Simpson G.G."/>
            <person name="Dolezel J."/>
            <person name="Hendre P.S."/>
            <person name="Van Deynze A."/>
            <person name="Kumar P.L."/>
            <person name="Obidiegwu J.E."/>
            <person name="Bhattacharjee R."/>
            <person name="Rokhsar D.S."/>
        </authorList>
    </citation>
    <scope>NUCLEOTIDE SEQUENCE [LARGE SCALE GENOMIC DNA]</scope>
    <source>
        <strain evidence="2">cv. TDa95/00328</strain>
    </source>
</reference>
<accession>A0ACB7UYA6</accession>
<proteinExistence type="predicted"/>